<evidence type="ECO:0000256" key="2">
    <source>
        <dbReference type="SAM" id="Phobius"/>
    </source>
</evidence>
<gene>
    <name evidence="3" type="ORF">IDJ81_13770</name>
</gene>
<name>A0ABX7KFB1_9SPHN</name>
<dbReference type="Gene3D" id="1.10.10.10">
    <property type="entry name" value="Winged helix-like DNA-binding domain superfamily/Winged helix DNA-binding domain"/>
    <property type="match status" value="1"/>
</dbReference>
<keyword evidence="4" id="KW-1185">Reference proteome</keyword>
<feature type="compositionally biased region" description="Polar residues" evidence="1">
    <location>
        <begin position="55"/>
        <end position="66"/>
    </location>
</feature>
<keyword evidence="2" id="KW-1133">Transmembrane helix</keyword>
<dbReference type="InterPro" id="IPR036388">
    <property type="entry name" value="WH-like_DNA-bd_sf"/>
</dbReference>
<keyword evidence="2" id="KW-0472">Membrane</keyword>
<evidence type="ECO:0000256" key="1">
    <source>
        <dbReference type="SAM" id="MobiDB-lite"/>
    </source>
</evidence>
<reference evidence="3 4" key="1">
    <citation type="submission" date="2020-09" db="EMBL/GenBank/DDBJ databases">
        <title>Complete genome sequence of altererythrobacter flavus SS-21NJ, isolated from Dongying oil sludge in Shandong province.</title>
        <authorList>
            <person name="Sun S."/>
            <person name="Zhang Z."/>
        </authorList>
    </citation>
    <scope>NUCLEOTIDE SEQUENCE [LARGE SCALE GENOMIC DNA]</scope>
    <source>
        <strain evidence="3 4">SS-21NJ</strain>
    </source>
</reference>
<evidence type="ECO:0000313" key="4">
    <source>
        <dbReference type="Proteomes" id="UP000663637"/>
    </source>
</evidence>
<protein>
    <recommendedName>
        <fullName evidence="5">HTH luxR-type domain-containing protein</fullName>
    </recommendedName>
</protein>
<feature type="transmembrane region" description="Helical" evidence="2">
    <location>
        <begin position="131"/>
        <end position="154"/>
    </location>
</feature>
<sequence length="178" mass="18794">MEGIDRRLPLKAVAAELGISESRVNQHVRALKEIYGVASLGELVEAWRGEASRTAVSASNQTNSLSDEPYRNSAWRNSQVPKSDDGLDQGSWVAPGEFVLSDAAPIAIEAPWKKHEEPQVVPGVLDGDNAVLIRLAVIIGIAFGIVAAVVLMVTATLSLSEALKGIVVTPSKVSASAD</sequence>
<keyword evidence="2" id="KW-0812">Transmembrane</keyword>
<accession>A0ABX7KFB1</accession>
<evidence type="ECO:0008006" key="5">
    <source>
        <dbReference type="Google" id="ProtNLM"/>
    </source>
</evidence>
<dbReference type="Proteomes" id="UP000663637">
    <property type="component" value="Chromosome"/>
</dbReference>
<feature type="region of interest" description="Disordered" evidence="1">
    <location>
        <begin position="55"/>
        <end position="87"/>
    </location>
</feature>
<evidence type="ECO:0000313" key="3">
    <source>
        <dbReference type="EMBL" id="QSB46211.1"/>
    </source>
</evidence>
<dbReference type="EMBL" id="CP061510">
    <property type="protein sequence ID" value="QSB46211.1"/>
    <property type="molecule type" value="Genomic_DNA"/>
</dbReference>
<organism evidence="3 4">
    <name type="scientific">Tsuneonella flava</name>
    <dbReference type="NCBI Taxonomy" id="2055955"/>
    <lineage>
        <taxon>Bacteria</taxon>
        <taxon>Pseudomonadati</taxon>
        <taxon>Pseudomonadota</taxon>
        <taxon>Alphaproteobacteria</taxon>
        <taxon>Sphingomonadales</taxon>
        <taxon>Erythrobacteraceae</taxon>
        <taxon>Tsuneonella</taxon>
    </lineage>
</organism>
<proteinExistence type="predicted"/>